<evidence type="ECO:0000313" key="2">
    <source>
        <dbReference type="Proteomes" id="UP000053237"/>
    </source>
</evidence>
<reference evidence="1 2" key="1">
    <citation type="submission" date="2012-05" db="EMBL/GenBank/DDBJ databases">
        <title>Recombination and specialization in a pathogen metapopulation.</title>
        <authorList>
            <person name="Gardiner A."/>
            <person name="Kemen E."/>
            <person name="Schultz-Larsen T."/>
            <person name="MacLean D."/>
            <person name="Van Oosterhout C."/>
            <person name="Jones J.D.G."/>
        </authorList>
    </citation>
    <scope>NUCLEOTIDE SEQUENCE [LARGE SCALE GENOMIC DNA]</scope>
    <source>
        <strain evidence="1 2">Ac Nc2</strain>
    </source>
</reference>
<accession>A0A024GH66</accession>
<dbReference type="InParanoid" id="A0A024GH66"/>
<organism evidence="1 2">
    <name type="scientific">Albugo candida</name>
    <dbReference type="NCBI Taxonomy" id="65357"/>
    <lineage>
        <taxon>Eukaryota</taxon>
        <taxon>Sar</taxon>
        <taxon>Stramenopiles</taxon>
        <taxon>Oomycota</taxon>
        <taxon>Peronosporomycetes</taxon>
        <taxon>Albuginales</taxon>
        <taxon>Albuginaceae</taxon>
        <taxon>Albugo</taxon>
    </lineage>
</organism>
<comment type="caution">
    <text evidence="1">The sequence shown here is derived from an EMBL/GenBank/DDBJ whole genome shotgun (WGS) entry which is preliminary data.</text>
</comment>
<protein>
    <submittedName>
        <fullName evidence="1">Uncharacterized protein</fullName>
    </submittedName>
</protein>
<dbReference type="SUPFAM" id="SSF49785">
    <property type="entry name" value="Galactose-binding domain-like"/>
    <property type="match status" value="1"/>
</dbReference>
<sequence>MPSNGLIHGDRAAQARELQRLIASSKDQNKVTHLQQRLHELESIRPEPPSSTQAPVVLQKRFSSRFTRSEHPAALCALDEHAESDIMEEDTKHVSVEHVISTCFDLNHNAASILSARQLTFWISTGLFPQQLILFLGKATPLKSLELTFRHIRSLRVYTYHHQCVWKHIALATLEIPYEAKNHLNVQNFDIKGFEAVDIIIIQIYTAYRDFVKVYNVHINELNT</sequence>
<gene>
    <name evidence="1" type="ORF">BN9_067660</name>
</gene>
<dbReference type="OrthoDB" id="271080at2759"/>
<proteinExistence type="predicted"/>
<dbReference type="InterPro" id="IPR008979">
    <property type="entry name" value="Galactose-bd-like_sf"/>
</dbReference>
<evidence type="ECO:0000313" key="1">
    <source>
        <dbReference type="EMBL" id="CCI45856.1"/>
    </source>
</evidence>
<keyword evidence="2" id="KW-1185">Reference proteome</keyword>
<name>A0A024GH66_9STRA</name>
<dbReference type="Proteomes" id="UP000053237">
    <property type="component" value="Unassembled WGS sequence"/>
</dbReference>
<dbReference type="Gene3D" id="2.60.120.260">
    <property type="entry name" value="Galactose-binding domain-like"/>
    <property type="match status" value="1"/>
</dbReference>
<dbReference type="AlphaFoldDB" id="A0A024GH66"/>
<dbReference type="EMBL" id="CAIX01000110">
    <property type="protein sequence ID" value="CCI45856.1"/>
    <property type="molecule type" value="Genomic_DNA"/>
</dbReference>